<dbReference type="EMBL" id="VSSQ01000113">
    <property type="protein sequence ID" value="MPL78066.1"/>
    <property type="molecule type" value="Genomic_DNA"/>
</dbReference>
<comment type="caution">
    <text evidence="2">The sequence shown here is derived from an EMBL/GenBank/DDBJ whole genome shotgun (WGS) entry which is preliminary data.</text>
</comment>
<gene>
    <name evidence="2" type="ORF">SDC9_23927</name>
</gene>
<dbReference type="AlphaFoldDB" id="A0A644UGE4"/>
<dbReference type="InterPro" id="IPR041633">
    <property type="entry name" value="Polbeta"/>
</dbReference>
<dbReference type="InterPro" id="IPR036388">
    <property type="entry name" value="WH-like_DNA-bd_sf"/>
</dbReference>
<accession>A0A644UGE4</accession>
<proteinExistence type="predicted"/>
<reference evidence="2" key="1">
    <citation type="submission" date="2019-08" db="EMBL/GenBank/DDBJ databases">
        <authorList>
            <person name="Kucharzyk K."/>
            <person name="Murdoch R.W."/>
            <person name="Higgins S."/>
            <person name="Loffler F."/>
        </authorList>
    </citation>
    <scope>NUCLEOTIDE SEQUENCE</scope>
</reference>
<name>A0A644UGE4_9ZZZZ</name>
<organism evidence="2">
    <name type="scientific">bioreactor metagenome</name>
    <dbReference type="NCBI Taxonomy" id="1076179"/>
    <lineage>
        <taxon>unclassified sequences</taxon>
        <taxon>metagenomes</taxon>
        <taxon>ecological metagenomes</taxon>
    </lineage>
</organism>
<feature type="domain" description="Polymerase beta nucleotidyltransferase" evidence="1">
    <location>
        <begin position="88"/>
        <end position="179"/>
    </location>
</feature>
<dbReference type="InterPro" id="IPR043519">
    <property type="entry name" value="NT_sf"/>
</dbReference>
<evidence type="ECO:0000313" key="2">
    <source>
        <dbReference type="EMBL" id="MPL78066.1"/>
    </source>
</evidence>
<protein>
    <recommendedName>
        <fullName evidence="1">Polymerase beta nucleotidyltransferase domain-containing protein</fullName>
    </recommendedName>
</protein>
<dbReference type="Pfam" id="PF18765">
    <property type="entry name" value="Polbeta"/>
    <property type="match status" value="1"/>
</dbReference>
<sequence>MNSNSIEILKYVLSKDSKDLTIRNIANGLNKDYKNTYDIIKKLSKAKILKTKKIGSSNIVKAIKNPNPQFFSAEYKRREEILKNKNMNNIFNILKRTYFPKIVLLFGSYAKNTYNKHSDIDLIIICDEKYQNNIERKLNIFPFDIHPIFLSFEEFVDLASQKEFTVISEALKQNIILYGIEDYYQLLSSINEK</sequence>
<dbReference type="CDD" id="cd05403">
    <property type="entry name" value="NT_KNTase_like"/>
    <property type="match status" value="1"/>
</dbReference>
<dbReference type="Gene3D" id="3.30.460.10">
    <property type="entry name" value="Beta Polymerase, domain 2"/>
    <property type="match status" value="1"/>
</dbReference>
<dbReference type="Gene3D" id="1.10.10.10">
    <property type="entry name" value="Winged helix-like DNA-binding domain superfamily/Winged helix DNA-binding domain"/>
    <property type="match status" value="1"/>
</dbReference>
<dbReference type="SUPFAM" id="SSF81301">
    <property type="entry name" value="Nucleotidyltransferase"/>
    <property type="match status" value="1"/>
</dbReference>
<evidence type="ECO:0000259" key="1">
    <source>
        <dbReference type="Pfam" id="PF18765"/>
    </source>
</evidence>